<gene>
    <name evidence="3" type="ORF">FHG85_12535</name>
</gene>
<dbReference type="EMBL" id="CP041345">
    <property type="protein sequence ID" value="QKG81057.1"/>
    <property type="molecule type" value="Genomic_DNA"/>
</dbReference>
<proteinExistence type="predicted"/>
<sequence>MLNLTFNDMKRFLLLGLMFSAILNLNAQDKENVLRNLENPDTLKQQALKNDGDSGSLVVIKKAIKVVDGDTIVEERVDTISSRVDVSVDESDMKWVTADGDTVKAEKGDTVVFRLGKKKMTIIDSKDKVIIEVPENKVEKKKDDNVFEYKEVKNFKGHWTGVEIGINGFMDKNGSMTQNGDLAWLDLKQGRSWNTNINFLQYNIGFGTDKAGLVTGMGLEFNDYHFSNPVSLKVENGITVADSSYIQAGYKVEKTKVTMSHLTIPLLFEFQLPMSERRSRRLYVSVGVIGGLRLGSHTKVVYDDGSRRKDKNRSDLNIATLRYGFTARLGYRDLKLFANYYPVQLFEKDKGPELYPFSVGLVLIDFN</sequence>
<reference evidence="3 4" key="1">
    <citation type="submission" date="2019-07" db="EMBL/GenBank/DDBJ databases">
        <title>Thalassofilum flectens gen. nov., sp. nov., a novel moderate thermophilic anaerobe from a shallow sea hot spring in Kunashir Island (Russia), representing a new family in the order Bacteroidales, and proposal of Thalassofilacea fam. nov.</title>
        <authorList>
            <person name="Kochetkova T.V."/>
            <person name="Podosokorskaya O.A."/>
            <person name="Novikov A."/>
            <person name="Elcheninov A.G."/>
            <person name="Toshchakov S.V."/>
            <person name="Kublanov I.V."/>
        </authorList>
    </citation>
    <scope>NUCLEOTIDE SEQUENCE [LARGE SCALE GENOMIC DNA]</scope>
    <source>
        <strain evidence="3 4">38-H</strain>
    </source>
</reference>
<name>A0A7D3XIM5_9BACT</name>
<feature type="signal peptide" evidence="1">
    <location>
        <begin position="1"/>
        <end position="27"/>
    </location>
</feature>
<accession>A0A7D3XIM5</accession>
<evidence type="ECO:0000313" key="3">
    <source>
        <dbReference type="EMBL" id="QKG81057.1"/>
    </source>
</evidence>
<evidence type="ECO:0000256" key="1">
    <source>
        <dbReference type="SAM" id="SignalP"/>
    </source>
</evidence>
<dbReference type="KEGG" id="ttz:FHG85_12535"/>
<evidence type="ECO:0000313" key="4">
    <source>
        <dbReference type="Proteomes" id="UP000500961"/>
    </source>
</evidence>
<keyword evidence="1" id="KW-0732">Signal</keyword>
<dbReference type="AlphaFoldDB" id="A0A7D3XIM5"/>
<keyword evidence="4" id="KW-1185">Reference proteome</keyword>
<feature type="chain" id="PRO_5029664819" evidence="1">
    <location>
        <begin position="28"/>
        <end position="367"/>
    </location>
</feature>
<evidence type="ECO:0000259" key="2">
    <source>
        <dbReference type="Pfam" id="PF13568"/>
    </source>
</evidence>
<protein>
    <submittedName>
        <fullName evidence="3">PorT family protein</fullName>
    </submittedName>
</protein>
<feature type="domain" description="Outer membrane protein beta-barrel" evidence="2">
    <location>
        <begin position="206"/>
        <end position="332"/>
    </location>
</feature>
<dbReference type="InterPro" id="IPR025665">
    <property type="entry name" value="Beta-barrel_OMP_2"/>
</dbReference>
<dbReference type="Pfam" id="PF13568">
    <property type="entry name" value="OMP_b-brl_2"/>
    <property type="match status" value="1"/>
</dbReference>
<dbReference type="Proteomes" id="UP000500961">
    <property type="component" value="Chromosome"/>
</dbReference>
<organism evidence="3 4">
    <name type="scientific">Tenuifilum thalassicum</name>
    <dbReference type="NCBI Taxonomy" id="2590900"/>
    <lineage>
        <taxon>Bacteria</taxon>
        <taxon>Pseudomonadati</taxon>
        <taxon>Bacteroidota</taxon>
        <taxon>Bacteroidia</taxon>
        <taxon>Bacteroidales</taxon>
        <taxon>Tenuifilaceae</taxon>
        <taxon>Tenuifilum</taxon>
    </lineage>
</organism>